<evidence type="ECO:0008006" key="4">
    <source>
        <dbReference type="Google" id="ProtNLM"/>
    </source>
</evidence>
<keyword evidence="1" id="KW-1133">Transmembrane helix</keyword>
<feature type="transmembrane region" description="Helical" evidence="1">
    <location>
        <begin position="253"/>
        <end position="271"/>
    </location>
</feature>
<reference evidence="2 3" key="1">
    <citation type="journal article" date="2018" name="Arch. Microbiol.">
        <title>New insights into the metabolic potential of the phototrophic purple bacterium Rhodopila globiformis DSM 161(T) from its draft genome sequence and evidence for a vanadium-dependent nitrogenase.</title>
        <authorList>
            <person name="Imhoff J.F."/>
            <person name="Rahn T."/>
            <person name="Kunzel S."/>
            <person name="Neulinger S.C."/>
        </authorList>
    </citation>
    <scope>NUCLEOTIDE SEQUENCE [LARGE SCALE GENOMIC DNA]</scope>
    <source>
        <strain evidence="2 3">DSM 161</strain>
    </source>
</reference>
<protein>
    <recommendedName>
        <fullName evidence="4">HPP family protein</fullName>
    </recommendedName>
</protein>
<feature type="transmembrane region" description="Helical" evidence="1">
    <location>
        <begin position="64"/>
        <end position="82"/>
    </location>
</feature>
<feature type="transmembrane region" description="Helical" evidence="1">
    <location>
        <begin position="291"/>
        <end position="311"/>
    </location>
</feature>
<dbReference type="Proteomes" id="UP000239724">
    <property type="component" value="Unassembled WGS sequence"/>
</dbReference>
<keyword evidence="3" id="KW-1185">Reference proteome</keyword>
<evidence type="ECO:0000313" key="3">
    <source>
        <dbReference type="Proteomes" id="UP000239724"/>
    </source>
</evidence>
<evidence type="ECO:0000313" key="2">
    <source>
        <dbReference type="EMBL" id="PPQ39521.1"/>
    </source>
</evidence>
<comment type="caution">
    <text evidence="2">The sequence shown here is derived from an EMBL/GenBank/DDBJ whole genome shotgun (WGS) entry which is preliminary data.</text>
</comment>
<feature type="transmembrane region" description="Helical" evidence="1">
    <location>
        <begin position="226"/>
        <end position="248"/>
    </location>
</feature>
<dbReference type="AlphaFoldDB" id="A0A2S6NNU4"/>
<dbReference type="EMBL" id="NHRY01000032">
    <property type="protein sequence ID" value="PPQ39521.1"/>
    <property type="molecule type" value="Genomic_DNA"/>
</dbReference>
<feature type="transmembrane region" description="Helical" evidence="1">
    <location>
        <begin position="88"/>
        <end position="108"/>
    </location>
</feature>
<proteinExistence type="predicted"/>
<keyword evidence="1" id="KW-0472">Membrane</keyword>
<keyword evidence="1" id="KW-0812">Transmembrane</keyword>
<feature type="transmembrane region" description="Helical" evidence="1">
    <location>
        <begin position="20"/>
        <end position="43"/>
    </location>
</feature>
<evidence type="ECO:0000256" key="1">
    <source>
        <dbReference type="SAM" id="Phobius"/>
    </source>
</evidence>
<dbReference type="OrthoDB" id="4709308at2"/>
<dbReference type="RefSeq" id="WP_104516995.1">
    <property type="nucleotide sequence ID" value="NZ_NHRY01000032.1"/>
</dbReference>
<feature type="transmembrane region" description="Helical" evidence="1">
    <location>
        <begin position="129"/>
        <end position="148"/>
    </location>
</feature>
<sequence length="321" mass="33724">MGGFSRLWSFVSKAGLFGDAATAAYIALVAAIAQATGLFYVLFPELGALSNDILRRPHGTWARAPVLLVVTPFLTAIVGTLVTRHMAYDLSSVLLTVGCAILIIRVLKSPIAPAISAGLLPLTLGLPDWRYPPSLLVGTGLLAVLAGIRHRAAPVPLTLVRARDRADDIVEEAPIDYSWAPFFLLFLLVAGLAASLTGQRFILFPPLVVIAFEMFAHAAVCPWAGRPLILPVACGLTAAGGVIAVSLLGAGPLAAACIAILGVIVLRLFDLHVPPALAVGLLPFVMPDPTYAYPVAVTFGTALLTLTFLAWRRLVAALGRS</sequence>
<organism evidence="2 3">
    <name type="scientific">Rhodopila globiformis</name>
    <name type="common">Rhodopseudomonas globiformis</name>
    <dbReference type="NCBI Taxonomy" id="1071"/>
    <lineage>
        <taxon>Bacteria</taxon>
        <taxon>Pseudomonadati</taxon>
        <taxon>Pseudomonadota</taxon>
        <taxon>Alphaproteobacteria</taxon>
        <taxon>Acetobacterales</taxon>
        <taxon>Acetobacteraceae</taxon>
        <taxon>Rhodopila</taxon>
    </lineage>
</organism>
<feature type="transmembrane region" description="Helical" evidence="1">
    <location>
        <begin position="177"/>
        <end position="194"/>
    </location>
</feature>
<accession>A0A2S6NNU4</accession>
<name>A0A2S6NNU4_RHOGL</name>
<gene>
    <name evidence="2" type="ORF">CCS01_01100</name>
</gene>